<dbReference type="GO" id="GO:1990423">
    <property type="term" value="C:RZZ complex"/>
    <property type="evidence" value="ECO:0007669"/>
    <property type="project" value="TreeGrafter"/>
</dbReference>
<feature type="region of interest" description="Disordered" evidence="1">
    <location>
        <begin position="1"/>
        <end position="26"/>
    </location>
</feature>
<dbReference type="GO" id="GO:0006888">
    <property type="term" value="P:endoplasmic reticulum to Golgi vesicle-mediated transport"/>
    <property type="evidence" value="ECO:0007669"/>
    <property type="project" value="TreeGrafter"/>
</dbReference>
<reference evidence="4" key="1">
    <citation type="submission" date="2017-04" db="EMBL/GenBank/DDBJ databases">
        <title>Population genomics of picophytoplankton unveils novel chromosome hypervariability.</title>
        <authorList>
            <consortium name="DOE Joint Genome Institute"/>
            <person name="Blanc-Mathieu R."/>
            <person name="Krasovec M."/>
            <person name="Hebrard M."/>
            <person name="Yau S."/>
            <person name="Desgranges E."/>
            <person name="Martin J."/>
            <person name="Schackwitz W."/>
            <person name="Kuo A."/>
            <person name="Salin G."/>
            <person name="Donnadieu C."/>
            <person name="Desdevises Y."/>
            <person name="Sanchez-Ferandin S."/>
            <person name="Moreau H."/>
            <person name="Rivals E."/>
            <person name="Grigoriev I.V."/>
            <person name="Grimsley N."/>
            <person name="Eyre-Walker A."/>
            <person name="Piganeau G."/>
        </authorList>
    </citation>
    <scope>NUCLEOTIDE SEQUENCE [LARGE SCALE GENOMIC DNA]</scope>
    <source>
        <strain evidence="4">RCC 1115</strain>
    </source>
</reference>
<feature type="domain" description="Centromere/kinetochore protein zw10 C-terminal" evidence="2">
    <location>
        <begin position="455"/>
        <end position="566"/>
    </location>
</feature>
<dbReference type="eggNOG" id="KOG2163">
    <property type="taxonomic scope" value="Eukaryota"/>
</dbReference>
<gene>
    <name evidence="4" type="ORF">BE221DRAFT_192730</name>
</gene>
<dbReference type="GO" id="GO:0007094">
    <property type="term" value="P:mitotic spindle assembly checkpoint signaling"/>
    <property type="evidence" value="ECO:0007669"/>
    <property type="project" value="TreeGrafter"/>
</dbReference>
<dbReference type="PANTHER" id="PTHR12205:SF0">
    <property type="entry name" value="CENTROMERE_KINETOCHORE PROTEIN ZW10 HOMOLOG"/>
    <property type="match status" value="1"/>
</dbReference>
<dbReference type="AlphaFoldDB" id="A0A1Y5ICU2"/>
<sequence length="753" mass="80621">MTTALNRGRATRLDARDVEHTNETGEKREFDDFQEKHPDDRVDLAVELDEIASRAESRARELYALANSRRARMVESGKAYASAGDVERALRAAKEAAATYGDADDDCDGKIAIQECVEACEKWLKASAALNAGVRAAKTASRRRRAAEASAECARALERGDLKSAAHAASTGLVILRERDGENDDTTEADSVAYDDARSAVRAFRAHVDAELASSIVTTTSRLTIDDERLARACEHLSIVSPDETRERFVEASKTIAGGFLEPMIQLGVANELTIVAEGGGALRYDTKPRIEGGGKDDLFDAQTCLEDSLRWIRGKIPSDDVAKAIGVNCWDDVAQACVSAWLGNHPSERTIDRTCAVEVVAASCGFVPPPSDGATAYPGGALGPLESKALATEMREAEKRRAAVLARARELALNDDPTMVRTAGEAGARGVGLGTGEETATSTGSSLLDGAPRTVSKAADLLAEHVDEVLRSAANLDPNAHRAATNLASTSADCLDLFRACVVSDRAEQLNSIHTAALVFYNDCHHLANRYSASVYARGAVMEQRIGRPLALLWVVEPLRALGDATRNAANERAMAELHAALDVAGGFLRSAEVKAKRNIDKSIARARNVIQRAGTTSMYILPAPTGVRDAAELASHYARRIILEIFSMDDISVEESEALTAIIAAAFASEGLVGAKGDDDAVRALVREVGSDWGKARELGTMLSAPLRDIAAAWERGRLRELGFTVSEIRGFIAALFSETPLRAECLAKII</sequence>
<dbReference type="EMBL" id="KZ155785">
    <property type="protein sequence ID" value="OUS46044.1"/>
    <property type="molecule type" value="Genomic_DNA"/>
</dbReference>
<dbReference type="Proteomes" id="UP000195557">
    <property type="component" value="Unassembled WGS sequence"/>
</dbReference>
<organism evidence="4">
    <name type="scientific">Ostreococcus tauri</name>
    <name type="common">Marine green alga</name>
    <dbReference type="NCBI Taxonomy" id="70448"/>
    <lineage>
        <taxon>Eukaryota</taxon>
        <taxon>Viridiplantae</taxon>
        <taxon>Chlorophyta</taxon>
        <taxon>Mamiellophyceae</taxon>
        <taxon>Mamiellales</taxon>
        <taxon>Bathycoccaceae</taxon>
        <taxon>Ostreococcus</taxon>
    </lineage>
</organism>
<feature type="compositionally biased region" description="Low complexity" evidence="1">
    <location>
        <begin position="437"/>
        <end position="449"/>
    </location>
</feature>
<protein>
    <recommendedName>
        <fullName evidence="5">RZZ complex, subunit Zw10</fullName>
    </recommendedName>
</protein>
<feature type="domain" description="ZW10 C-terminal helical" evidence="3">
    <location>
        <begin position="633"/>
        <end position="752"/>
    </location>
</feature>
<dbReference type="GO" id="GO:0005737">
    <property type="term" value="C:cytoplasm"/>
    <property type="evidence" value="ECO:0007669"/>
    <property type="project" value="GOC"/>
</dbReference>
<evidence type="ECO:0000313" key="4">
    <source>
        <dbReference type="EMBL" id="OUS46044.1"/>
    </source>
</evidence>
<dbReference type="InterPro" id="IPR048343">
    <property type="entry name" value="ZW10_C"/>
</dbReference>
<evidence type="ECO:0000256" key="1">
    <source>
        <dbReference type="SAM" id="MobiDB-lite"/>
    </source>
</evidence>
<evidence type="ECO:0008006" key="5">
    <source>
        <dbReference type="Google" id="ProtNLM"/>
    </source>
</evidence>
<dbReference type="InterPro" id="IPR055148">
    <property type="entry name" value="ZW10_C_2"/>
</dbReference>
<proteinExistence type="predicted"/>
<feature type="region of interest" description="Disordered" evidence="1">
    <location>
        <begin position="429"/>
        <end position="450"/>
    </location>
</feature>
<accession>A0A1Y5ICU2</accession>
<dbReference type="Gene3D" id="1.10.357.150">
    <property type="match status" value="1"/>
</dbReference>
<dbReference type="Pfam" id="PF22766">
    <property type="entry name" value="ZW10_C2"/>
    <property type="match status" value="1"/>
</dbReference>
<evidence type="ECO:0000259" key="3">
    <source>
        <dbReference type="Pfam" id="PF22766"/>
    </source>
</evidence>
<feature type="compositionally biased region" description="Basic and acidic residues" evidence="1">
    <location>
        <begin position="11"/>
        <end position="26"/>
    </location>
</feature>
<dbReference type="PANTHER" id="PTHR12205">
    <property type="entry name" value="CENTROMERE/KINETOCHORE PROTEIN ZW10"/>
    <property type="match status" value="1"/>
</dbReference>
<name>A0A1Y5ICU2_OSTTA</name>
<dbReference type="Pfam" id="PF20666">
    <property type="entry name" value="ZW10_C"/>
    <property type="match status" value="1"/>
</dbReference>
<dbReference type="InterPro" id="IPR046362">
    <property type="entry name" value="Zw10/DSL1_C_sf"/>
</dbReference>
<evidence type="ECO:0000259" key="2">
    <source>
        <dbReference type="Pfam" id="PF20666"/>
    </source>
</evidence>